<dbReference type="RefSeq" id="WP_113846457.1">
    <property type="nucleotide sequence ID" value="NZ_CABGIZ010000011.1"/>
</dbReference>
<dbReference type="SUPFAM" id="SSF55729">
    <property type="entry name" value="Acyl-CoA N-acyltransferases (Nat)"/>
    <property type="match status" value="1"/>
</dbReference>
<keyword evidence="1 5" id="KW-0808">Transferase</keyword>
<dbReference type="PANTHER" id="PTHR43877:SF2">
    <property type="entry name" value="AMINOALKYLPHOSPHONATE N-ACETYLTRANSFERASE-RELATED"/>
    <property type="match status" value="1"/>
</dbReference>
<evidence type="ECO:0000256" key="1">
    <source>
        <dbReference type="ARBA" id="ARBA00022679"/>
    </source>
</evidence>
<keyword evidence="5" id="KW-0645">Protease</keyword>
<dbReference type="EC" id="2.3.1.-" evidence="5"/>
<dbReference type="InterPro" id="IPR050832">
    <property type="entry name" value="Bact_Acetyltransf"/>
</dbReference>
<evidence type="ECO:0000259" key="3">
    <source>
        <dbReference type="PROSITE" id="PS51186"/>
    </source>
</evidence>
<dbReference type="EMBL" id="LEPB01000009">
    <property type="protein sequence ID" value="RCA09425.1"/>
    <property type="molecule type" value="Genomic_DNA"/>
</dbReference>
<evidence type="ECO:0000256" key="2">
    <source>
        <dbReference type="ARBA" id="ARBA00023315"/>
    </source>
</evidence>
<dbReference type="InterPro" id="IPR016181">
    <property type="entry name" value="Acyl_CoA_acyltransferase"/>
</dbReference>
<keyword evidence="5" id="KW-0378">Hydrolase</keyword>
<feature type="domain" description="N-acetyltransferase" evidence="3">
    <location>
        <begin position="4"/>
        <end position="173"/>
    </location>
</feature>
<dbReference type="CDD" id="cd04301">
    <property type="entry name" value="NAT_SF"/>
    <property type="match status" value="1"/>
</dbReference>
<name>A0A377KH77_9ENTE</name>
<reference evidence="5 7" key="2">
    <citation type="submission" date="2018-06" db="EMBL/GenBank/DDBJ databases">
        <authorList>
            <consortium name="Pathogen Informatics"/>
            <person name="Doyle S."/>
        </authorList>
    </citation>
    <scope>NUCLEOTIDE SEQUENCE [LARGE SCALE GENOMIC DNA]</scope>
    <source>
        <strain evidence="5 7">NCTC8129</strain>
    </source>
</reference>
<sequence length="179" mass="20945">MEKIEIKKMTVSDAELLQTISIETYRDTFGAYNSEELMRIYLDEAYEINKLMKELQNEQSEFYWAMVDGEIAGYLKLNVDQAQSEKMGDHFLEIERIYVRSAFKANGIGSTLMALAIQRAQEQQKEAIWLGVWEHNHPALRFYKKHGFSHHSEHIFYMGDDAQTDYIFVKKINGGEMNE</sequence>
<accession>A0A377KH77</accession>
<proteinExistence type="predicted"/>
<dbReference type="PROSITE" id="PS51186">
    <property type="entry name" value="GNAT"/>
    <property type="match status" value="1"/>
</dbReference>
<dbReference type="Gene3D" id="3.40.630.30">
    <property type="match status" value="1"/>
</dbReference>
<evidence type="ECO:0000313" key="4">
    <source>
        <dbReference type="EMBL" id="RCA09425.1"/>
    </source>
</evidence>
<dbReference type="Pfam" id="PF00583">
    <property type="entry name" value="Acetyltransf_1"/>
    <property type="match status" value="1"/>
</dbReference>
<dbReference type="STRING" id="53345.LIU_13320"/>
<evidence type="ECO:0000313" key="6">
    <source>
        <dbReference type="Proteomes" id="UP000252797"/>
    </source>
</evidence>
<dbReference type="GO" id="GO:0016747">
    <property type="term" value="F:acyltransferase activity, transferring groups other than amino-acyl groups"/>
    <property type="evidence" value="ECO:0007669"/>
    <property type="project" value="InterPro"/>
</dbReference>
<dbReference type="GO" id="GO:0006508">
    <property type="term" value="P:proteolysis"/>
    <property type="evidence" value="ECO:0007669"/>
    <property type="project" value="UniProtKB-KW"/>
</dbReference>
<dbReference type="Proteomes" id="UP000254070">
    <property type="component" value="Unassembled WGS sequence"/>
</dbReference>
<dbReference type="InterPro" id="IPR000182">
    <property type="entry name" value="GNAT_dom"/>
</dbReference>
<protein>
    <submittedName>
        <fullName evidence="5">Protease synthase and sporulation negative regulatory protein pai 1</fullName>
        <ecNumber evidence="5">2.3.1.-</ecNumber>
    </submittedName>
</protein>
<dbReference type="EMBL" id="UGIF01000002">
    <property type="protein sequence ID" value="STP28547.1"/>
    <property type="molecule type" value="Genomic_DNA"/>
</dbReference>
<dbReference type="PANTHER" id="PTHR43877">
    <property type="entry name" value="AMINOALKYLPHOSPHONATE N-ACETYLTRANSFERASE-RELATED-RELATED"/>
    <property type="match status" value="1"/>
</dbReference>
<evidence type="ECO:0000313" key="7">
    <source>
        <dbReference type="Proteomes" id="UP000254070"/>
    </source>
</evidence>
<evidence type="ECO:0000313" key="5">
    <source>
        <dbReference type="EMBL" id="STP28547.1"/>
    </source>
</evidence>
<organism evidence="5 7">
    <name type="scientific">Enterococcus durans</name>
    <dbReference type="NCBI Taxonomy" id="53345"/>
    <lineage>
        <taxon>Bacteria</taxon>
        <taxon>Bacillati</taxon>
        <taxon>Bacillota</taxon>
        <taxon>Bacilli</taxon>
        <taxon>Lactobacillales</taxon>
        <taxon>Enterococcaceae</taxon>
        <taxon>Enterococcus</taxon>
    </lineage>
</organism>
<dbReference type="Proteomes" id="UP000252797">
    <property type="component" value="Unassembled WGS sequence"/>
</dbReference>
<reference evidence="4 6" key="1">
    <citation type="submission" date="2015-06" db="EMBL/GenBank/DDBJ databases">
        <title>The Genome Sequence of Enterococcus durans 4EA1.</title>
        <authorList>
            <consortium name="The Broad Institute Genomics Platform"/>
            <consortium name="The Broad Institute Genome Sequencing Center for Infectious Disease"/>
            <person name="Earl A.M."/>
            <person name="Van Tyne D."/>
            <person name="Lebreton F."/>
            <person name="Saavedra J.T."/>
            <person name="Gilmore M.S."/>
            <person name="Manson Mcguire A."/>
            <person name="Clock S."/>
            <person name="Crupain M."/>
            <person name="Rangan U."/>
            <person name="Young S."/>
            <person name="Abouelleil A."/>
            <person name="Cao P."/>
            <person name="Chapman S.B."/>
            <person name="Griggs A."/>
            <person name="Priest M."/>
            <person name="Shea T."/>
            <person name="Wortman J."/>
            <person name="Nusbaum C."/>
            <person name="Birren B."/>
        </authorList>
    </citation>
    <scope>NUCLEOTIDE SEQUENCE [LARGE SCALE GENOMIC DNA]</scope>
    <source>
        <strain evidence="4 6">4EA1</strain>
    </source>
</reference>
<keyword evidence="2 5" id="KW-0012">Acyltransferase</keyword>
<dbReference type="AlphaFoldDB" id="A0A377KH77"/>
<dbReference type="GO" id="GO:0008233">
    <property type="term" value="F:peptidase activity"/>
    <property type="evidence" value="ECO:0007669"/>
    <property type="project" value="UniProtKB-KW"/>
</dbReference>
<gene>
    <name evidence="5" type="primary">paiA</name>
    <name evidence="4" type="ORF">EA71_03036</name>
    <name evidence="5" type="ORF">NCTC8129_00681</name>
</gene>